<name>F9WW07_TRYVY</name>
<dbReference type="Proteomes" id="UP000009027">
    <property type="component" value="Unassembled WGS sequence"/>
</dbReference>
<evidence type="ECO:0000313" key="2">
    <source>
        <dbReference type="EMBL" id="CCD21774.1"/>
    </source>
</evidence>
<reference evidence="2 3" key="1">
    <citation type="journal article" date="2012" name="Proc. Natl. Acad. Sci. U.S.A.">
        <title>Antigenic diversity is generated by distinct evolutionary mechanisms in African trypanosome species.</title>
        <authorList>
            <person name="Jackson A.P."/>
            <person name="Berry A."/>
            <person name="Aslett M."/>
            <person name="Allison H.C."/>
            <person name="Burton P."/>
            <person name="Vavrova-Anderson J."/>
            <person name="Brown R."/>
            <person name="Browne H."/>
            <person name="Corton N."/>
            <person name="Hauser H."/>
            <person name="Gamble J."/>
            <person name="Gilderthorp R."/>
            <person name="Marcello L."/>
            <person name="McQuillan J."/>
            <person name="Otto T.D."/>
            <person name="Quail M.A."/>
            <person name="Sanders M.J."/>
            <person name="van Tonder A."/>
            <person name="Ginger M.L."/>
            <person name="Field M.C."/>
            <person name="Barry J.D."/>
            <person name="Hertz-Fowler C."/>
            <person name="Berriman M."/>
        </authorList>
    </citation>
    <scope>NUCLEOTIDE SEQUENCE</scope>
    <source>
        <strain evidence="2 3">Y486</strain>
    </source>
</reference>
<gene>
    <name evidence="2" type="ORF">TvY486_0005100</name>
</gene>
<dbReference type="InterPro" id="IPR046836">
    <property type="entry name" value="RHS_C"/>
</dbReference>
<dbReference type="AlphaFoldDB" id="F9WW07"/>
<proteinExistence type="predicted"/>
<accession>F9WW07</accession>
<feature type="domain" description="Retrotransposon hot spot protein,C-terminal" evidence="1">
    <location>
        <begin position="2"/>
        <end position="125"/>
    </location>
</feature>
<dbReference type="NCBIfam" id="TIGR01631">
    <property type="entry name" value="Trypano_RHS"/>
    <property type="match status" value="1"/>
</dbReference>
<dbReference type="VEuPathDB" id="TriTrypDB:TvY486_0005100"/>
<protein>
    <recommendedName>
        <fullName evidence="1">Retrotransposon hot spot protein,C-terminal domain-containing protein</fullName>
    </recommendedName>
</protein>
<dbReference type="Pfam" id="PF07999">
    <property type="entry name" value="RHSP"/>
    <property type="match status" value="1"/>
</dbReference>
<keyword evidence="3" id="KW-1185">Reference proteome</keyword>
<dbReference type="InterPro" id="IPR006518">
    <property type="entry name" value="Trypano_RHS"/>
</dbReference>
<evidence type="ECO:0000313" key="3">
    <source>
        <dbReference type="Proteomes" id="UP000009027"/>
    </source>
</evidence>
<organism evidence="2 3">
    <name type="scientific">Trypanosoma vivax (strain Y486)</name>
    <dbReference type="NCBI Taxonomy" id="1055687"/>
    <lineage>
        <taxon>Eukaryota</taxon>
        <taxon>Discoba</taxon>
        <taxon>Euglenozoa</taxon>
        <taxon>Kinetoplastea</taxon>
        <taxon>Metakinetoplastina</taxon>
        <taxon>Trypanosomatida</taxon>
        <taxon>Trypanosomatidae</taxon>
        <taxon>Trypanosoma</taxon>
        <taxon>Duttonella</taxon>
    </lineage>
</organism>
<sequence>MAYKERCNKVAGKLKNASERNAGHYMKILVGNEEWTEDGITHAVIKLVRTIAHVVEHYRNHPVSSEIETMLRRLMIGKYCGKSSLVSALATMEEICANRLEQFGVCAFLYPSIVEMIGAKMRYLPRPRDRANVQTSVLVSARAVGRCPRSYKMLDIRSRVKCGTQPPVMGNVEHDVLYIPVAREFPVVGAFYFAEVLAGSAVGVDVMLTRGLVSTRPLCASR</sequence>
<evidence type="ECO:0000259" key="1">
    <source>
        <dbReference type="Pfam" id="PF07999"/>
    </source>
</evidence>
<dbReference type="EMBL" id="CAEX01008233">
    <property type="protein sequence ID" value="CCD21774.1"/>
    <property type="molecule type" value="Genomic_DNA"/>
</dbReference>